<dbReference type="Proteomes" id="UP001149079">
    <property type="component" value="Unassembled WGS sequence"/>
</dbReference>
<organism evidence="8 9">
    <name type="scientific">Penicillium bovifimosum</name>
    <dbReference type="NCBI Taxonomy" id="126998"/>
    <lineage>
        <taxon>Eukaryota</taxon>
        <taxon>Fungi</taxon>
        <taxon>Dikarya</taxon>
        <taxon>Ascomycota</taxon>
        <taxon>Pezizomycotina</taxon>
        <taxon>Eurotiomycetes</taxon>
        <taxon>Eurotiomycetidae</taxon>
        <taxon>Eurotiales</taxon>
        <taxon>Aspergillaceae</taxon>
        <taxon>Penicillium</taxon>
    </lineage>
</organism>
<feature type="domain" description="Major facilitator superfamily (MFS) profile" evidence="7">
    <location>
        <begin position="52"/>
        <end position="316"/>
    </location>
</feature>
<dbReference type="GO" id="GO:0022857">
    <property type="term" value="F:transmembrane transporter activity"/>
    <property type="evidence" value="ECO:0007669"/>
    <property type="project" value="InterPro"/>
</dbReference>
<dbReference type="Gene3D" id="1.20.1720.10">
    <property type="entry name" value="Multidrug resistance protein D"/>
    <property type="match status" value="1"/>
</dbReference>
<protein>
    <submittedName>
        <fullName evidence="8">MFS transporter</fullName>
    </submittedName>
</protein>
<dbReference type="GO" id="GO:0005886">
    <property type="term" value="C:plasma membrane"/>
    <property type="evidence" value="ECO:0007669"/>
    <property type="project" value="TreeGrafter"/>
</dbReference>
<feature type="transmembrane region" description="Helical" evidence="6">
    <location>
        <begin position="247"/>
        <end position="267"/>
    </location>
</feature>
<evidence type="ECO:0000256" key="5">
    <source>
        <dbReference type="SAM" id="MobiDB-lite"/>
    </source>
</evidence>
<dbReference type="PROSITE" id="PS50850">
    <property type="entry name" value="MFS"/>
    <property type="match status" value="1"/>
</dbReference>
<keyword evidence="4 6" id="KW-0472">Membrane</keyword>
<accession>A0A9W9H6T1</accession>
<dbReference type="InterPro" id="IPR020846">
    <property type="entry name" value="MFS_dom"/>
</dbReference>
<dbReference type="SUPFAM" id="SSF103473">
    <property type="entry name" value="MFS general substrate transporter"/>
    <property type="match status" value="2"/>
</dbReference>
<evidence type="ECO:0000256" key="4">
    <source>
        <dbReference type="ARBA" id="ARBA00023136"/>
    </source>
</evidence>
<feature type="transmembrane region" description="Helical" evidence="6">
    <location>
        <begin position="273"/>
        <end position="294"/>
    </location>
</feature>
<feature type="transmembrane region" description="Helical" evidence="6">
    <location>
        <begin position="143"/>
        <end position="164"/>
    </location>
</feature>
<keyword evidence="3 6" id="KW-1133">Transmembrane helix</keyword>
<evidence type="ECO:0000256" key="1">
    <source>
        <dbReference type="ARBA" id="ARBA00004141"/>
    </source>
</evidence>
<dbReference type="Pfam" id="PF07690">
    <property type="entry name" value="MFS_1"/>
    <property type="match status" value="1"/>
</dbReference>
<dbReference type="InterPro" id="IPR011701">
    <property type="entry name" value="MFS"/>
</dbReference>
<evidence type="ECO:0000256" key="6">
    <source>
        <dbReference type="SAM" id="Phobius"/>
    </source>
</evidence>
<evidence type="ECO:0000259" key="7">
    <source>
        <dbReference type="PROSITE" id="PS50850"/>
    </source>
</evidence>
<dbReference type="PANTHER" id="PTHR23502:SF152">
    <property type="entry name" value="MAJOR FACILITATOR SUPERFAMILY (MFS) PROFILE DOMAIN-CONTAINING PROTEIN-RELATED"/>
    <property type="match status" value="1"/>
</dbReference>
<evidence type="ECO:0000313" key="8">
    <source>
        <dbReference type="EMBL" id="KAJ5139009.1"/>
    </source>
</evidence>
<comment type="subcellular location">
    <subcellularLocation>
        <location evidence="1">Membrane</location>
        <topology evidence="1">Multi-pass membrane protein</topology>
    </subcellularLocation>
</comment>
<dbReference type="AlphaFoldDB" id="A0A9W9H6T1"/>
<dbReference type="OrthoDB" id="3066029at2759"/>
<dbReference type="EMBL" id="JAPQKL010000003">
    <property type="protein sequence ID" value="KAJ5139009.1"/>
    <property type="molecule type" value="Genomic_DNA"/>
</dbReference>
<keyword evidence="2 6" id="KW-0812">Transmembrane</keyword>
<evidence type="ECO:0000313" key="9">
    <source>
        <dbReference type="Proteomes" id="UP001149079"/>
    </source>
</evidence>
<dbReference type="InterPro" id="IPR036259">
    <property type="entry name" value="MFS_trans_sf"/>
</dbReference>
<feature type="region of interest" description="Disordered" evidence="5">
    <location>
        <begin position="1"/>
        <end position="32"/>
    </location>
</feature>
<evidence type="ECO:0000256" key="2">
    <source>
        <dbReference type="ARBA" id="ARBA00022692"/>
    </source>
</evidence>
<reference evidence="8" key="2">
    <citation type="journal article" date="2023" name="IMA Fungus">
        <title>Comparative genomic study of the Penicillium genus elucidates a diverse pangenome and 15 lateral gene transfer events.</title>
        <authorList>
            <person name="Petersen C."/>
            <person name="Sorensen T."/>
            <person name="Nielsen M.R."/>
            <person name="Sondergaard T.E."/>
            <person name="Sorensen J.L."/>
            <person name="Fitzpatrick D.A."/>
            <person name="Frisvad J.C."/>
            <person name="Nielsen K.L."/>
        </authorList>
    </citation>
    <scope>NUCLEOTIDE SEQUENCE</scope>
    <source>
        <strain evidence="8">IBT 22155</strain>
    </source>
</reference>
<name>A0A9W9H6T1_9EURO</name>
<reference evidence="8" key="1">
    <citation type="submission" date="2022-11" db="EMBL/GenBank/DDBJ databases">
        <authorList>
            <person name="Petersen C."/>
        </authorList>
    </citation>
    <scope>NUCLEOTIDE SEQUENCE</scope>
    <source>
        <strain evidence="8">IBT 22155</strain>
    </source>
</reference>
<gene>
    <name evidence="8" type="ORF">N7515_003857</name>
</gene>
<proteinExistence type="predicted"/>
<keyword evidence="9" id="KW-1185">Reference proteome</keyword>
<feature type="transmembrane region" description="Helical" evidence="6">
    <location>
        <begin position="118"/>
        <end position="137"/>
    </location>
</feature>
<dbReference type="PANTHER" id="PTHR23502">
    <property type="entry name" value="MAJOR FACILITATOR SUPERFAMILY"/>
    <property type="match status" value="1"/>
</dbReference>
<feature type="transmembrane region" description="Helical" evidence="6">
    <location>
        <begin position="87"/>
        <end position="106"/>
    </location>
</feature>
<dbReference type="GeneID" id="81403771"/>
<dbReference type="RefSeq" id="XP_056523658.1">
    <property type="nucleotide sequence ID" value="XM_056664601.1"/>
</dbReference>
<evidence type="ECO:0000256" key="3">
    <source>
        <dbReference type="ARBA" id="ARBA00022989"/>
    </source>
</evidence>
<feature type="transmembrane region" description="Helical" evidence="6">
    <location>
        <begin position="205"/>
        <end position="226"/>
    </location>
</feature>
<sequence>MANEPDLESQKPTTQPQAEPPSPYHSSEEDELALKPQPSNAYGIPTWRKCLILFVVSWMTLAVTFSSTSLLPATPEIAAEFSTTPEILNVTNAGVLIAMGFSSFIWGPIANLFGRRNAYNAAILVLSACSAGTAAAVNLNMFIAMRILGGFTGTFFMVAGQTIIADIFEPCLSCGLLSTFQYALLTSAGSIFNPRFNLTSPLVSGLFYLSPGIGFLIGSVVGGKLSDRAVKKWIIKRNGVRLPQDRLNSGLAMLLAVLPAATLIYCWTLEEEVGGMVVPIIAAFFAGVGLLGAFNGLNTYTAGEFGLSQTLALVRN</sequence>
<comment type="caution">
    <text evidence="8">The sequence shown here is derived from an EMBL/GenBank/DDBJ whole genome shotgun (WGS) entry which is preliminary data.</text>
</comment>
<feature type="transmembrane region" description="Helical" evidence="6">
    <location>
        <begin position="50"/>
        <end position="67"/>
    </location>
</feature>
<feature type="transmembrane region" description="Helical" evidence="6">
    <location>
        <begin position="171"/>
        <end position="193"/>
    </location>
</feature>
<dbReference type="Gene3D" id="1.20.1250.20">
    <property type="entry name" value="MFS general substrate transporter like domains"/>
    <property type="match status" value="1"/>
</dbReference>